<evidence type="ECO:0000259" key="3">
    <source>
        <dbReference type="Pfam" id="PF01757"/>
    </source>
</evidence>
<keyword evidence="5" id="KW-1185">Reference proteome</keyword>
<feature type="compositionally biased region" description="Basic and acidic residues" evidence="1">
    <location>
        <begin position="26"/>
        <end position="41"/>
    </location>
</feature>
<feature type="transmembrane region" description="Helical" evidence="2">
    <location>
        <begin position="171"/>
        <end position="193"/>
    </location>
</feature>
<feature type="transmembrane region" description="Helical" evidence="2">
    <location>
        <begin position="352"/>
        <end position="373"/>
    </location>
</feature>
<feature type="domain" description="Acyltransferase 3" evidence="3">
    <location>
        <begin position="51"/>
        <end position="397"/>
    </location>
</feature>
<name>A0ABY8VFX8_9CORY</name>
<dbReference type="Proteomes" id="UP001225598">
    <property type="component" value="Chromosome"/>
</dbReference>
<feature type="transmembrane region" description="Helical" evidence="2">
    <location>
        <begin position="247"/>
        <end position="267"/>
    </location>
</feature>
<evidence type="ECO:0000256" key="1">
    <source>
        <dbReference type="SAM" id="MobiDB-lite"/>
    </source>
</evidence>
<dbReference type="Pfam" id="PF01757">
    <property type="entry name" value="Acyl_transf_3"/>
    <property type="match status" value="1"/>
</dbReference>
<dbReference type="InterPro" id="IPR002656">
    <property type="entry name" value="Acyl_transf_3_dom"/>
</dbReference>
<feature type="region of interest" description="Disordered" evidence="1">
    <location>
        <begin position="1"/>
        <end position="47"/>
    </location>
</feature>
<feature type="transmembrane region" description="Helical" evidence="2">
    <location>
        <begin position="93"/>
        <end position="113"/>
    </location>
</feature>
<dbReference type="RefSeq" id="WP_284825326.1">
    <property type="nucleotide sequence ID" value="NZ_CP126969.1"/>
</dbReference>
<feature type="transmembrane region" description="Helical" evidence="2">
    <location>
        <begin position="50"/>
        <end position="73"/>
    </location>
</feature>
<keyword evidence="2" id="KW-1133">Transmembrane helix</keyword>
<proteinExistence type="predicted"/>
<evidence type="ECO:0000256" key="2">
    <source>
        <dbReference type="SAM" id="Phobius"/>
    </source>
</evidence>
<organism evidence="4 5">
    <name type="scientific">Corynebacterium breve</name>
    <dbReference type="NCBI Taxonomy" id="3049799"/>
    <lineage>
        <taxon>Bacteria</taxon>
        <taxon>Bacillati</taxon>
        <taxon>Actinomycetota</taxon>
        <taxon>Actinomycetes</taxon>
        <taxon>Mycobacteriales</taxon>
        <taxon>Corynebacteriaceae</taxon>
        <taxon>Corynebacterium</taxon>
    </lineage>
</organism>
<protein>
    <submittedName>
        <fullName evidence="4">Heparan-alpha-glucosaminide N-acetyltransferase domain-containing protein</fullName>
    </submittedName>
</protein>
<keyword evidence="2" id="KW-0812">Transmembrane</keyword>
<feature type="transmembrane region" description="Helical" evidence="2">
    <location>
        <begin position="379"/>
        <end position="401"/>
    </location>
</feature>
<sequence>MTTPAPMPDHVPEGDIVIGDRPQPGARDKREPWNGSEPEKRPRTKKRPRILGIDAARGFAVIGMVAVHTMPAWNDGVREVSMTYEIFAGRSAQLFALLAGLSLAIISGMSKIHTGRRLRRDRWNVFFRVVFMIILGGVINLAPIPVYNILPYYAFFFLFAIPFLGLGARSLFLLSFVTAIVGPLLRYFAIATFDFEFLNRPDIIDMLYAQPLTSLSSLIFTGVYPAITWMAYIFLGMAIGRLDLRNLSVVIKLGFYSLVTAVTFGFISDIVMQNRAMYEITEATDSMSYDDVWELVQFGGRLPSSTLWWQFVVGPHTNTIASVFFAGALAAVAVSAFLVLERAVVHLLEPLIAVGSMSLTVYVAHMLFLYFFKPAVNDFPVVMTVVQIVVAVVFAVFWKAAVGQGPLEKMQAVITKSAARRVVPERPEEFATQPRRVEDIAKKAASHRE</sequence>
<evidence type="ECO:0000313" key="4">
    <source>
        <dbReference type="EMBL" id="WIM68002.1"/>
    </source>
</evidence>
<gene>
    <name evidence="4" type="ORF">QP027_00965</name>
</gene>
<keyword evidence="2" id="KW-0472">Membrane</keyword>
<reference evidence="4 5" key="1">
    <citation type="submission" date="2023-05" db="EMBL/GenBank/DDBJ databases">
        <title>Corynebacterium suedekumii sp. nov. and Corynebacterium breve sp. nov. isolated from raw cow's milk.</title>
        <authorList>
            <person name="Baer M.K."/>
            <person name="Mehl L."/>
            <person name="Hellmuth R."/>
            <person name="Marke G."/>
            <person name="Lipski A."/>
        </authorList>
    </citation>
    <scope>NUCLEOTIDE SEQUENCE [LARGE SCALE GENOMIC DNA]</scope>
    <source>
        <strain evidence="4 5">R4</strain>
    </source>
</reference>
<feature type="transmembrane region" description="Helical" evidence="2">
    <location>
        <begin position="125"/>
        <end position="143"/>
    </location>
</feature>
<evidence type="ECO:0000313" key="5">
    <source>
        <dbReference type="Proteomes" id="UP001225598"/>
    </source>
</evidence>
<accession>A0ABY8VFX8</accession>
<feature type="transmembrane region" description="Helical" evidence="2">
    <location>
        <begin position="149"/>
        <end position="166"/>
    </location>
</feature>
<feature type="transmembrane region" description="Helical" evidence="2">
    <location>
        <begin position="319"/>
        <end position="340"/>
    </location>
</feature>
<dbReference type="EMBL" id="CP126969">
    <property type="protein sequence ID" value="WIM68002.1"/>
    <property type="molecule type" value="Genomic_DNA"/>
</dbReference>
<feature type="transmembrane region" description="Helical" evidence="2">
    <location>
        <begin position="213"/>
        <end position="235"/>
    </location>
</feature>